<protein>
    <submittedName>
        <fullName evidence="1">Right-handed parallel beta-helix repeat-containing protein</fullName>
    </submittedName>
</protein>
<accession>A0AAP2DLC5</accession>
<dbReference type="Gene3D" id="2.160.20.10">
    <property type="entry name" value="Single-stranded right-handed beta-helix, Pectin lyase-like"/>
    <property type="match status" value="1"/>
</dbReference>
<evidence type="ECO:0000313" key="2">
    <source>
        <dbReference type="Proteomes" id="UP001319200"/>
    </source>
</evidence>
<dbReference type="SUPFAM" id="SSF51126">
    <property type="entry name" value="Pectin lyase-like"/>
    <property type="match status" value="1"/>
</dbReference>
<reference evidence="1 2" key="1">
    <citation type="submission" date="2021-05" db="EMBL/GenBank/DDBJ databases">
        <title>A Polyphasic approach of four new species of the genus Ohtaekwangia: Ohtaekwangia histidinii sp. nov., Ohtaekwangia cretensis sp. nov., Ohtaekwangia indiensis sp. nov., Ohtaekwangia reichenbachii sp. nov. from diverse environment.</title>
        <authorList>
            <person name="Octaviana S."/>
        </authorList>
    </citation>
    <scope>NUCLEOTIDE SEQUENCE [LARGE SCALE GENOMIC DNA]</scope>
    <source>
        <strain evidence="1 2">PWU4</strain>
    </source>
</reference>
<dbReference type="Proteomes" id="UP001319200">
    <property type="component" value="Unassembled WGS sequence"/>
</dbReference>
<organism evidence="1 2">
    <name type="scientific">Chryseosolibacter histidini</name>
    <dbReference type="NCBI Taxonomy" id="2782349"/>
    <lineage>
        <taxon>Bacteria</taxon>
        <taxon>Pseudomonadati</taxon>
        <taxon>Bacteroidota</taxon>
        <taxon>Cytophagia</taxon>
        <taxon>Cytophagales</taxon>
        <taxon>Chryseotaleaceae</taxon>
        <taxon>Chryseosolibacter</taxon>
    </lineage>
</organism>
<comment type="caution">
    <text evidence="1">The sequence shown here is derived from an EMBL/GenBank/DDBJ whole genome shotgun (WGS) entry which is preliminary data.</text>
</comment>
<sequence length="466" mass="51197">MYSHSLILIVFVLTSLVNVKENANQPPIMPSDETPGEVFPCSKCDHIIRGYRTDGGLINVKPGQIICFDAAIRYEKAVLSYIKGTKEKPITIRNCGGVVTISSPKSFALKFEHSEHFKLLGDGVADSTYGFRISTKSGFFVSLEEFTTDFEIARLEIAGGNPNGLGETGAGFAGIGIKTSPYQDCALFTDSTRQAWIMRNVSVHDNYIHDTGGEGMYIGHGFYKGRKEPKCPAKTYSHSIKGLRVYNNVIANTGFDGIQIKNADEDCEIYNNTIRNYGTRNKGAQNEGLFIGEGVTGKVYNNFVDTGTGHGISFQGMGNNEFFNNVVLNAGADGFNGSGSTMAVYIPDGYFMIFNNTIYNSGEDGFVFFHNHGGKKFVMNNLVVKAGHKLTSRGGILDSCNNIFTQDISRVRFKNILQADLRLRPGSPAINRGADVRKFCKDISFDFLKNPRPKGKAFDIGAYEME</sequence>
<dbReference type="InterPro" id="IPR059226">
    <property type="entry name" value="Choice_anch_Q_dom"/>
</dbReference>
<dbReference type="RefSeq" id="WP_254163278.1">
    <property type="nucleotide sequence ID" value="NZ_JAHESF010000009.1"/>
</dbReference>
<dbReference type="InterPro" id="IPR006626">
    <property type="entry name" value="PbH1"/>
</dbReference>
<evidence type="ECO:0000313" key="1">
    <source>
        <dbReference type="EMBL" id="MBT1697408.1"/>
    </source>
</evidence>
<dbReference type="NCBIfam" id="NF041518">
    <property type="entry name" value="choice_anch_Q"/>
    <property type="match status" value="1"/>
</dbReference>
<gene>
    <name evidence="1" type="ORF">KK083_11010</name>
</gene>
<name>A0AAP2DLC5_9BACT</name>
<keyword evidence="2" id="KW-1185">Reference proteome</keyword>
<dbReference type="InterPro" id="IPR012334">
    <property type="entry name" value="Pectin_lyas_fold"/>
</dbReference>
<proteinExistence type="predicted"/>
<dbReference type="EMBL" id="JAHESF010000009">
    <property type="protein sequence ID" value="MBT1697408.1"/>
    <property type="molecule type" value="Genomic_DNA"/>
</dbReference>
<dbReference type="SMART" id="SM00710">
    <property type="entry name" value="PbH1"/>
    <property type="match status" value="5"/>
</dbReference>
<dbReference type="InterPro" id="IPR011050">
    <property type="entry name" value="Pectin_lyase_fold/virulence"/>
</dbReference>
<dbReference type="AlphaFoldDB" id="A0AAP2DLC5"/>